<name>A0A7C8ZG54_OPUST</name>
<sequence length="156" mass="17563">MMFSQATKITLLNSPPVRENRDLSSSFRSLREESSSRQAAPTRNPSWSELSVLPSASFGLRPSHPVVLCSGYLLLQSSPAICKCRPSSPAIPWFSVAVSLSQVWPNFFFSLFLRRLPLFFFSSSRLRPGWAVVLLQCYSSTRAPLLCLLCLSFFFF</sequence>
<protein>
    <submittedName>
        <fullName evidence="1">Uncharacterized protein</fullName>
    </submittedName>
</protein>
<evidence type="ECO:0000313" key="1">
    <source>
        <dbReference type="EMBL" id="MBA4641471.1"/>
    </source>
</evidence>
<dbReference type="EMBL" id="GISG01124470">
    <property type="protein sequence ID" value="MBA4641471.1"/>
    <property type="molecule type" value="Transcribed_RNA"/>
</dbReference>
<organism evidence="1">
    <name type="scientific">Opuntia streptacantha</name>
    <name type="common">Prickly pear cactus</name>
    <name type="synonym">Opuntia cardona</name>
    <dbReference type="NCBI Taxonomy" id="393608"/>
    <lineage>
        <taxon>Eukaryota</taxon>
        <taxon>Viridiplantae</taxon>
        <taxon>Streptophyta</taxon>
        <taxon>Embryophyta</taxon>
        <taxon>Tracheophyta</taxon>
        <taxon>Spermatophyta</taxon>
        <taxon>Magnoliopsida</taxon>
        <taxon>eudicotyledons</taxon>
        <taxon>Gunneridae</taxon>
        <taxon>Pentapetalae</taxon>
        <taxon>Caryophyllales</taxon>
        <taxon>Cactineae</taxon>
        <taxon>Cactaceae</taxon>
        <taxon>Opuntioideae</taxon>
        <taxon>Opuntia</taxon>
    </lineage>
</organism>
<dbReference type="AlphaFoldDB" id="A0A7C8ZG54"/>
<reference evidence="1" key="1">
    <citation type="journal article" date="2013" name="J. Plant Res.">
        <title>Effect of fungi and light on seed germination of three Opuntia species from semiarid lands of central Mexico.</title>
        <authorList>
            <person name="Delgado-Sanchez P."/>
            <person name="Jimenez-Bremont J.F."/>
            <person name="Guerrero-Gonzalez Mde L."/>
            <person name="Flores J."/>
        </authorList>
    </citation>
    <scope>NUCLEOTIDE SEQUENCE</scope>
    <source>
        <tissue evidence="1">Cladode</tissue>
    </source>
</reference>
<accession>A0A7C8ZG54</accession>
<proteinExistence type="predicted"/>
<reference evidence="1" key="2">
    <citation type="submission" date="2020-07" db="EMBL/GenBank/DDBJ databases">
        <authorList>
            <person name="Vera ALvarez R."/>
            <person name="Arias-Moreno D.M."/>
            <person name="Jimenez-Jacinto V."/>
            <person name="Jimenez-Bremont J.F."/>
            <person name="Swaminathan K."/>
            <person name="Moose S.P."/>
            <person name="Guerrero-Gonzalez M.L."/>
            <person name="Marino-Ramirez L."/>
            <person name="Landsman D."/>
            <person name="Rodriguez-Kessler M."/>
            <person name="Delgado-Sanchez P."/>
        </authorList>
    </citation>
    <scope>NUCLEOTIDE SEQUENCE</scope>
    <source>
        <tissue evidence="1">Cladode</tissue>
    </source>
</reference>